<keyword evidence="9" id="KW-1185">Reference proteome</keyword>
<sequence length="767" mass="84293">MTPPVDMEDNSSPVSNQTADVEPPKRPVPPSLSSEAAPKPKRGKYTSVACNECKKKKLKCIPVNGSSCERCIAGGVHCVFAAVTPQSSKKKEERWVDAIPVPYHAIDSYSMREKLTDARRHSNHQMQALGDELAKLRQQVTDLSRTVDELKHQSPGARTTIASHFDVVAARSPSNTSKDNVPKHPQFVGPTRPSYGLVIAERSLTRMGIPASPSPSPSGAPSPAEPEQAEATDVEFWAECSPEEMARLLAVFEEEVESVYPFINILELAARSEQILRVIRDPSLLDEAPRDVHEPPLTWTDVRLAKLAVATGIAIEAHGKNDLCAAIAESVVAVTARISRTEVELKGIQLLMMLSIYYFHCDDELLAWRTIGIAAREALEMGLHRRRSLYDNFTDPQSRHAALRVFWCCYVLDRRWSFGTSLSFSLTDRDIDPALLEPDIDSSYLKCMVGYARLCSKLWDAIPPFGSPCQSIPPDIANALDASTQTWLESIPPHLQMRHPRAFYSTRSQPRVLHRLRAFLYLRGNLTRISIYQHHLLSAATIKADLARAKVAVDLAQDTVQVLVHLNATSDIYSRQQNAFNYFLLGAFAVISLAICHAPNVFAAGCAQSFIDAIGLVRGFSRHSIASRRLWKSIRGLLPRLKSLGLQDCDDAGDRMHSPSAAGTLGSDASSSYIVRGRASVSRADDDQVWTASGRQPGPGALTHPGLGADIPDMTELNNDILNLFDTLGQGSQFPDDFDSGLYNALDADLVGGDGLDISRRFLQGLM</sequence>
<evidence type="ECO:0000256" key="6">
    <source>
        <dbReference type="SAM" id="MobiDB-lite"/>
    </source>
</evidence>
<evidence type="ECO:0000256" key="4">
    <source>
        <dbReference type="ARBA" id="ARBA00023242"/>
    </source>
</evidence>
<dbReference type="PROSITE" id="PS50048">
    <property type="entry name" value="ZN2_CY6_FUNGAL_2"/>
    <property type="match status" value="1"/>
</dbReference>
<feature type="coiled-coil region" evidence="5">
    <location>
        <begin position="119"/>
        <end position="153"/>
    </location>
</feature>
<dbReference type="GO" id="GO:0006351">
    <property type="term" value="P:DNA-templated transcription"/>
    <property type="evidence" value="ECO:0007669"/>
    <property type="project" value="InterPro"/>
</dbReference>
<dbReference type="PANTHER" id="PTHR47424:SF5">
    <property type="entry name" value="ZN(II)2CYS6 TRANSCRIPTION FACTOR (EUROFUNG)"/>
    <property type="match status" value="1"/>
</dbReference>
<feature type="region of interest" description="Disordered" evidence="6">
    <location>
        <begin position="207"/>
        <end position="231"/>
    </location>
</feature>
<evidence type="ECO:0000313" key="8">
    <source>
        <dbReference type="EMBL" id="KID82884.1"/>
    </source>
</evidence>
<dbReference type="CDD" id="cd12148">
    <property type="entry name" value="fungal_TF_MHR"/>
    <property type="match status" value="1"/>
</dbReference>
<accession>A0A0B4HTQ4</accession>
<feature type="region of interest" description="Disordered" evidence="6">
    <location>
        <begin position="1"/>
        <end position="45"/>
    </location>
</feature>
<comment type="caution">
    <text evidence="8">The sequence shown here is derived from an EMBL/GenBank/DDBJ whole genome shotgun (WGS) entry which is preliminary data.</text>
</comment>
<dbReference type="GO" id="GO:0005634">
    <property type="term" value="C:nucleus"/>
    <property type="evidence" value="ECO:0007669"/>
    <property type="project" value="TreeGrafter"/>
</dbReference>
<dbReference type="Proteomes" id="UP000031192">
    <property type="component" value="Unassembled WGS sequence"/>
</dbReference>
<dbReference type="SMART" id="SM00066">
    <property type="entry name" value="GAL4"/>
    <property type="match status" value="1"/>
</dbReference>
<protein>
    <submittedName>
        <fullName evidence="8">Casein kinase II, regulatory subunit</fullName>
    </submittedName>
</protein>
<dbReference type="InterPro" id="IPR001138">
    <property type="entry name" value="Zn2Cys6_DnaBD"/>
</dbReference>
<evidence type="ECO:0000256" key="5">
    <source>
        <dbReference type="SAM" id="Coils"/>
    </source>
</evidence>
<evidence type="ECO:0000256" key="3">
    <source>
        <dbReference type="ARBA" id="ARBA00023163"/>
    </source>
</evidence>
<proteinExistence type="predicted"/>
<gene>
    <name evidence="8" type="ORF">MGU_09808</name>
</gene>
<dbReference type="GO" id="GO:0008270">
    <property type="term" value="F:zinc ion binding"/>
    <property type="evidence" value="ECO:0007669"/>
    <property type="project" value="InterPro"/>
</dbReference>
<reference evidence="8 9" key="1">
    <citation type="journal article" date="2014" name="Proc. Natl. Acad. Sci. U.S.A.">
        <title>Trajectory and genomic determinants of fungal-pathogen speciation and host adaptation.</title>
        <authorList>
            <person name="Hu X."/>
            <person name="Xiao G."/>
            <person name="Zheng P."/>
            <person name="Shang Y."/>
            <person name="Su Y."/>
            <person name="Zhang X."/>
            <person name="Liu X."/>
            <person name="Zhan S."/>
            <person name="St Leger R.J."/>
            <person name="Wang C."/>
        </authorList>
    </citation>
    <scope>NUCLEOTIDE SEQUENCE [LARGE SCALE GENOMIC DNA]</scope>
    <source>
        <strain evidence="8 9">ARSEF 977</strain>
    </source>
</reference>
<dbReference type="PROSITE" id="PS00463">
    <property type="entry name" value="ZN2_CY6_FUNGAL_1"/>
    <property type="match status" value="1"/>
</dbReference>
<dbReference type="PANTHER" id="PTHR47424">
    <property type="entry name" value="REGULATORY PROTEIN GAL4"/>
    <property type="match status" value="1"/>
</dbReference>
<dbReference type="InterPro" id="IPR007219">
    <property type="entry name" value="XnlR_reg_dom"/>
</dbReference>
<dbReference type="GO" id="GO:0016301">
    <property type="term" value="F:kinase activity"/>
    <property type="evidence" value="ECO:0007669"/>
    <property type="project" value="UniProtKB-KW"/>
</dbReference>
<organism evidence="8 9">
    <name type="scientific">Metarhizium guizhouense (strain ARSEF 977)</name>
    <dbReference type="NCBI Taxonomy" id="1276136"/>
    <lineage>
        <taxon>Eukaryota</taxon>
        <taxon>Fungi</taxon>
        <taxon>Dikarya</taxon>
        <taxon>Ascomycota</taxon>
        <taxon>Pezizomycotina</taxon>
        <taxon>Sordariomycetes</taxon>
        <taxon>Hypocreomycetidae</taxon>
        <taxon>Hypocreales</taxon>
        <taxon>Clavicipitaceae</taxon>
        <taxon>Metarhizium</taxon>
    </lineage>
</organism>
<evidence type="ECO:0000256" key="1">
    <source>
        <dbReference type="ARBA" id="ARBA00022723"/>
    </source>
</evidence>
<dbReference type="InterPro" id="IPR036864">
    <property type="entry name" value="Zn2-C6_fun-type_DNA-bd_sf"/>
</dbReference>
<dbReference type="InterPro" id="IPR051127">
    <property type="entry name" value="Fungal_SecMet_Regulators"/>
</dbReference>
<dbReference type="OrthoDB" id="39175at2759"/>
<dbReference type="AlphaFoldDB" id="A0A0B4HTQ4"/>
<feature type="domain" description="Zn(2)-C6 fungal-type" evidence="7">
    <location>
        <begin position="49"/>
        <end position="80"/>
    </location>
</feature>
<dbReference type="Gene3D" id="4.10.240.10">
    <property type="entry name" value="Zn(2)-C6 fungal-type DNA-binding domain"/>
    <property type="match status" value="1"/>
</dbReference>
<dbReference type="GO" id="GO:0000435">
    <property type="term" value="P:positive regulation of transcription from RNA polymerase II promoter by galactose"/>
    <property type="evidence" value="ECO:0007669"/>
    <property type="project" value="TreeGrafter"/>
</dbReference>
<evidence type="ECO:0000256" key="2">
    <source>
        <dbReference type="ARBA" id="ARBA00023015"/>
    </source>
</evidence>
<dbReference type="CDD" id="cd00067">
    <property type="entry name" value="GAL4"/>
    <property type="match status" value="1"/>
</dbReference>
<keyword evidence="3" id="KW-0804">Transcription</keyword>
<dbReference type="HOGENOM" id="CLU_008828_1_1_1"/>
<keyword evidence="5" id="KW-0175">Coiled coil</keyword>
<feature type="compositionally biased region" description="Polar residues" evidence="6">
    <location>
        <begin position="10"/>
        <end position="19"/>
    </location>
</feature>
<dbReference type="GO" id="GO:0000981">
    <property type="term" value="F:DNA-binding transcription factor activity, RNA polymerase II-specific"/>
    <property type="evidence" value="ECO:0007669"/>
    <property type="project" value="InterPro"/>
</dbReference>
<name>A0A0B4HTQ4_METGA</name>
<feature type="compositionally biased region" description="Pro residues" evidence="6">
    <location>
        <begin position="212"/>
        <end position="224"/>
    </location>
</feature>
<keyword evidence="1" id="KW-0479">Metal-binding</keyword>
<dbReference type="Pfam" id="PF00172">
    <property type="entry name" value="Zn_clus"/>
    <property type="match status" value="1"/>
</dbReference>
<dbReference type="EMBL" id="AZNH01000072">
    <property type="protein sequence ID" value="KID82884.1"/>
    <property type="molecule type" value="Genomic_DNA"/>
</dbReference>
<dbReference type="Pfam" id="PF04082">
    <property type="entry name" value="Fungal_trans"/>
    <property type="match status" value="1"/>
</dbReference>
<dbReference type="GO" id="GO:0000978">
    <property type="term" value="F:RNA polymerase II cis-regulatory region sequence-specific DNA binding"/>
    <property type="evidence" value="ECO:0007669"/>
    <property type="project" value="TreeGrafter"/>
</dbReference>
<dbReference type="SMART" id="SM00906">
    <property type="entry name" value="Fungal_trans"/>
    <property type="match status" value="1"/>
</dbReference>
<keyword evidence="4" id="KW-0539">Nucleus</keyword>
<dbReference type="SUPFAM" id="SSF57701">
    <property type="entry name" value="Zn2/Cys6 DNA-binding domain"/>
    <property type="match status" value="1"/>
</dbReference>
<evidence type="ECO:0000259" key="7">
    <source>
        <dbReference type="PROSITE" id="PS50048"/>
    </source>
</evidence>
<keyword evidence="2" id="KW-0805">Transcription regulation</keyword>
<evidence type="ECO:0000313" key="9">
    <source>
        <dbReference type="Proteomes" id="UP000031192"/>
    </source>
</evidence>